<dbReference type="RefSeq" id="WP_043450417.1">
    <property type="nucleotide sequence ID" value="NZ_JWTB01000008.1"/>
</dbReference>
<dbReference type="GO" id="GO:0045892">
    <property type="term" value="P:negative regulation of DNA-templated transcription"/>
    <property type="evidence" value="ECO:0007669"/>
    <property type="project" value="TreeGrafter"/>
</dbReference>
<dbReference type="Proteomes" id="UP000031196">
    <property type="component" value="Unassembled WGS sequence"/>
</dbReference>
<proteinExistence type="inferred from homology"/>
<gene>
    <name evidence="8" type="ORF">RM50_04445</name>
</gene>
<dbReference type="PANTHER" id="PTHR38039">
    <property type="entry name" value="TOXIN YOEB"/>
    <property type="match status" value="1"/>
</dbReference>
<dbReference type="Gene3D" id="3.30.2310.20">
    <property type="entry name" value="RelE-like"/>
    <property type="match status" value="1"/>
</dbReference>
<evidence type="ECO:0000313" key="8">
    <source>
        <dbReference type="EMBL" id="KIC68713.1"/>
    </source>
</evidence>
<evidence type="ECO:0000256" key="1">
    <source>
        <dbReference type="ARBA" id="ARBA00008172"/>
    </source>
</evidence>
<dbReference type="NCBIfam" id="TIGR02116">
    <property type="entry name" value="toxin_Txe_YoeB"/>
    <property type="match status" value="1"/>
</dbReference>
<comment type="caution">
    <text evidence="8">The sequence shown here is derived from an EMBL/GenBank/DDBJ whole genome shotgun (WGS) entry which is preliminary data.</text>
</comment>
<organism evidence="8 9">
    <name type="scientific">Pseudarthrobacter phenanthrenivorans</name>
    <name type="common">Arthrobacter phenanthrenivorans</name>
    <dbReference type="NCBI Taxonomy" id="361575"/>
    <lineage>
        <taxon>Bacteria</taxon>
        <taxon>Bacillati</taxon>
        <taxon>Actinomycetota</taxon>
        <taxon>Actinomycetes</taxon>
        <taxon>Micrococcales</taxon>
        <taxon>Micrococcaceae</taxon>
        <taxon>Pseudarthrobacter</taxon>
    </lineage>
</organism>
<dbReference type="InterPro" id="IPR009614">
    <property type="entry name" value="YoeB_toxin"/>
</dbReference>
<dbReference type="Pfam" id="PF06769">
    <property type="entry name" value="YoeB_toxin"/>
    <property type="match status" value="1"/>
</dbReference>
<keyword evidence="5" id="KW-0378">Hydrolase</keyword>
<protein>
    <recommendedName>
        <fullName evidence="7">Endoribonuclease YoeB</fullName>
    </recommendedName>
    <alternativeName>
        <fullName evidence="6">Putative mRNA interferase YoeB</fullName>
    </alternativeName>
</protein>
<dbReference type="GO" id="GO:0004519">
    <property type="term" value="F:endonuclease activity"/>
    <property type="evidence" value="ECO:0007669"/>
    <property type="project" value="UniProtKB-KW"/>
</dbReference>
<keyword evidence="2" id="KW-1277">Toxin-antitoxin system</keyword>
<keyword evidence="3" id="KW-0540">Nuclease</keyword>
<dbReference type="OrthoDB" id="9801102at2"/>
<accession>A0A0B4EPT4</accession>
<dbReference type="GO" id="GO:0006401">
    <property type="term" value="P:RNA catabolic process"/>
    <property type="evidence" value="ECO:0007669"/>
    <property type="project" value="InterPro"/>
</dbReference>
<dbReference type="PANTHER" id="PTHR38039:SF1">
    <property type="entry name" value="TOXIN YOEB"/>
    <property type="match status" value="1"/>
</dbReference>
<dbReference type="EMBL" id="JWTB01000008">
    <property type="protein sequence ID" value="KIC68713.1"/>
    <property type="molecule type" value="Genomic_DNA"/>
</dbReference>
<dbReference type="GO" id="GO:0016787">
    <property type="term" value="F:hydrolase activity"/>
    <property type="evidence" value="ECO:0007669"/>
    <property type="project" value="UniProtKB-KW"/>
</dbReference>
<sequence length="88" mass="10463">MSERKLAWTAEGWEDYLHWQTQDRKTLKRINTLIEDILRDDPFEGIGKPEALKHALAGAWSRRIDEANRLVYVADDRHVTILQARYHY</sequence>
<evidence type="ECO:0000256" key="7">
    <source>
        <dbReference type="ARBA" id="ARBA00050056"/>
    </source>
</evidence>
<keyword evidence="4" id="KW-0255">Endonuclease</keyword>
<evidence type="ECO:0000256" key="5">
    <source>
        <dbReference type="ARBA" id="ARBA00022801"/>
    </source>
</evidence>
<dbReference type="SUPFAM" id="SSF143011">
    <property type="entry name" value="RelE-like"/>
    <property type="match status" value="1"/>
</dbReference>
<evidence type="ECO:0000256" key="2">
    <source>
        <dbReference type="ARBA" id="ARBA00022649"/>
    </source>
</evidence>
<reference evidence="8 9" key="1">
    <citation type="submission" date="2014-12" db="EMBL/GenBank/DDBJ databases">
        <title>Genome sequencing of Arthrobacter phenanthrenivorans SWC37.</title>
        <authorList>
            <person name="Tan P.W."/>
            <person name="Chan K.-G."/>
        </authorList>
    </citation>
    <scope>NUCLEOTIDE SEQUENCE [LARGE SCALE GENOMIC DNA]</scope>
    <source>
        <strain evidence="8 9">SWC37</strain>
    </source>
</reference>
<dbReference type="AlphaFoldDB" id="A0A0B4EPT4"/>
<evidence type="ECO:0000256" key="3">
    <source>
        <dbReference type="ARBA" id="ARBA00022722"/>
    </source>
</evidence>
<evidence type="ECO:0000313" key="9">
    <source>
        <dbReference type="Proteomes" id="UP000031196"/>
    </source>
</evidence>
<dbReference type="InterPro" id="IPR035093">
    <property type="entry name" value="RelE/ParE_toxin_dom_sf"/>
</dbReference>
<name>A0A0B4EPT4_PSEPS</name>
<evidence type="ECO:0000256" key="4">
    <source>
        <dbReference type="ARBA" id="ARBA00022759"/>
    </source>
</evidence>
<comment type="similarity">
    <text evidence="1">Belongs to the YoeB family.</text>
</comment>
<evidence type="ECO:0000256" key="6">
    <source>
        <dbReference type="ARBA" id="ARBA00030388"/>
    </source>
</evidence>